<proteinExistence type="predicted"/>
<sequence>MDQDELINAYLDGKLSPDDKRLFEQLLQEDPVYLQALEEQRQIKLAVTLEERSKLKDFLREIDRNEARLLAKTNSLKSWLFAGVAACLIVLVGYFLWTSLSTTPGEKLYQTYYQTYPNLVAPTVRGSSSGGLKSEAFLAFDNRDYEKAAVLFENLIQEPNSEFAIFYLGICQLELGRPEKAIPSFQKIKENASQPDKPTALWYEAMGYFKLNKLEEAKLRIGKVAQANGHALQSQAQEIFQKLE</sequence>
<name>A0ABQ6PIB7_9BACT</name>
<keyword evidence="1" id="KW-1133">Transmembrane helix</keyword>
<dbReference type="InterPro" id="IPR019734">
    <property type="entry name" value="TPR_rpt"/>
</dbReference>
<dbReference type="InterPro" id="IPR011990">
    <property type="entry name" value="TPR-like_helical_dom_sf"/>
</dbReference>
<reference evidence="2 3" key="1">
    <citation type="submission" date="2023-08" db="EMBL/GenBank/DDBJ databases">
        <title>Draft genome sequence of Algoriphagus confluentis.</title>
        <authorList>
            <person name="Takatani N."/>
            <person name="Hosokawa M."/>
            <person name="Sawabe T."/>
        </authorList>
    </citation>
    <scope>NUCLEOTIDE SEQUENCE [LARGE SCALE GENOMIC DNA]</scope>
    <source>
        <strain evidence="2 3">NBRC 111222</strain>
    </source>
</reference>
<dbReference type="Pfam" id="PF13174">
    <property type="entry name" value="TPR_6"/>
    <property type="match status" value="1"/>
</dbReference>
<organism evidence="2 3">
    <name type="scientific">Algoriphagus confluentis</name>
    <dbReference type="NCBI Taxonomy" id="1697556"/>
    <lineage>
        <taxon>Bacteria</taxon>
        <taxon>Pseudomonadati</taxon>
        <taxon>Bacteroidota</taxon>
        <taxon>Cytophagia</taxon>
        <taxon>Cytophagales</taxon>
        <taxon>Cyclobacteriaceae</taxon>
        <taxon>Algoriphagus</taxon>
    </lineage>
</organism>
<accession>A0ABQ6PIB7</accession>
<evidence type="ECO:0000313" key="2">
    <source>
        <dbReference type="EMBL" id="GMQ27662.1"/>
    </source>
</evidence>
<evidence type="ECO:0000313" key="3">
    <source>
        <dbReference type="Proteomes" id="UP001338309"/>
    </source>
</evidence>
<dbReference type="Proteomes" id="UP001338309">
    <property type="component" value="Unassembled WGS sequence"/>
</dbReference>
<dbReference type="EMBL" id="BTPD01000001">
    <property type="protein sequence ID" value="GMQ27662.1"/>
    <property type="molecule type" value="Genomic_DNA"/>
</dbReference>
<dbReference type="RefSeq" id="WP_338222467.1">
    <property type="nucleotide sequence ID" value="NZ_BTPD01000001.1"/>
</dbReference>
<protein>
    <recommendedName>
        <fullName evidence="4">Tetratricopeptide repeat protein</fullName>
    </recommendedName>
</protein>
<evidence type="ECO:0000256" key="1">
    <source>
        <dbReference type="SAM" id="Phobius"/>
    </source>
</evidence>
<feature type="transmembrane region" description="Helical" evidence="1">
    <location>
        <begin position="78"/>
        <end position="97"/>
    </location>
</feature>
<dbReference type="SUPFAM" id="SSF48452">
    <property type="entry name" value="TPR-like"/>
    <property type="match status" value="1"/>
</dbReference>
<keyword evidence="1" id="KW-0812">Transmembrane</keyword>
<keyword evidence="3" id="KW-1185">Reference proteome</keyword>
<dbReference type="Gene3D" id="1.25.40.10">
    <property type="entry name" value="Tetratricopeptide repeat domain"/>
    <property type="match status" value="1"/>
</dbReference>
<evidence type="ECO:0008006" key="4">
    <source>
        <dbReference type="Google" id="ProtNLM"/>
    </source>
</evidence>
<gene>
    <name evidence="2" type="ORF">Aconfl_03040</name>
</gene>
<keyword evidence="1" id="KW-0472">Membrane</keyword>
<comment type="caution">
    <text evidence="2">The sequence shown here is derived from an EMBL/GenBank/DDBJ whole genome shotgun (WGS) entry which is preliminary data.</text>
</comment>